<keyword evidence="3 7" id="KW-0805">Transcription regulation</keyword>
<dbReference type="OMA" id="DFHNNAG"/>
<comment type="similarity">
    <text evidence="2 7">Belongs to the Mediator complex subunit 9 family.</text>
</comment>
<evidence type="ECO:0000256" key="4">
    <source>
        <dbReference type="ARBA" id="ARBA00023159"/>
    </source>
</evidence>
<evidence type="ECO:0000256" key="5">
    <source>
        <dbReference type="ARBA" id="ARBA00023163"/>
    </source>
</evidence>
<dbReference type="GO" id="GO:0003712">
    <property type="term" value="F:transcription coregulator activity"/>
    <property type="evidence" value="ECO:0007669"/>
    <property type="project" value="InterPro"/>
</dbReference>
<keyword evidence="10" id="KW-1185">Reference proteome</keyword>
<name>A0A1D8PRH8_CANAL</name>
<comment type="subunit">
    <text evidence="7">Component of the Mediator complex.</text>
</comment>
<comment type="subcellular location">
    <subcellularLocation>
        <location evidence="1 7">Nucleus</location>
    </subcellularLocation>
</comment>
<accession>A0A1D8PRH8</accession>
<protein>
    <recommendedName>
        <fullName evidence="7">Mediator of RNA polymerase II transcription subunit 9</fullName>
    </recommendedName>
    <alternativeName>
        <fullName evidence="7">Mediator complex subunit 9</fullName>
    </alternativeName>
</protein>
<dbReference type="GO" id="GO:0016592">
    <property type="term" value="C:mediator complex"/>
    <property type="evidence" value="ECO:0007669"/>
    <property type="project" value="InterPro"/>
</dbReference>
<gene>
    <name evidence="7 8 9" type="primary">MED9</name>
    <name evidence="9" type="ordered locus">CAALFM_C704100CA</name>
    <name evidence="8" type="ordered locus">orf19.7165</name>
</gene>
<evidence type="ECO:0000256" key="3">
    <source>
        <dbReference type="ARBA" id="ARBA00023015"/>
    </source>
</evidence>
<dbReference type="CGD" id="CAL0000183091">
    <property type="gene designation" value="MED9"/>
</dbReference>
<dbReference type="OrthoDB" id="4092914at2759"/>
<evidence type="ECO:0000313" key="10">
    <source>
        <dbReference type="Proteomes" id="UP000000559"/>
    </source>
</evidence>
<evidence type="ECO:0000256" key="2">
    <source>
        <dbReference type="ARBA" id="ARBA00008089"/>
    </source>
</evidence>
<keyword evidence="4 7" id="KW-0010">Activator</keyword>
<evidence type="ECO:0000256" key="6">
    <source>
        <dbReference type="ARBA" id="ARBA00023242"/>
    </source>
</evidence>
<keyword evidence="5 7" id="KW-0804">Transcription</keyword>
<dbReference type="GeneID" id="3643134"/>
<dbReference type="GO" id="GO:0006357">
    <property type="term" value="P:regulation of transcription by RNA polymerase II"/>
    <property type="evidence" value="ECO:0007669"/>
    <property type="project" value="InterPro"/>
</dbReference>
<evidence type="ECO:0000256" key="7">
    <source>
        <dbReference type="RuleBase" id="RU364145"/>
    </source>
</evidence>
<evidence type="ECO:0000256" key="1">
    <source>
        <dbReference type="ARBA" id="ARBA00004123"/>
    </source>
</evidence>
<evidence type="ECO:0000313" key="9">
    <source>
        <dbReference type="EMBL" id="AOW30748.1"/>
    </source>
</evidence>
<dbReference type="AlphaFoldDB" id="A0A1D8PRH8"/>
<dbReference type="InterPro" id="IPR011425">
    <property type="entry name" value="Med9"/>
</dbReference>
<dbReference type="KEGG" id="cal:CAALFM_C704100CA"/>
<dbReference type="STRING" id="237561.A0A1D8PRH8"/>
<dbReference type="Pfam" id="PF07544">
    <property type="entry name" value="Med9"/>
    <property type="match status" value="1"/>
</dbReference>
<evidence type="ECO:0000313" key="8">
    <source>
        <dbReference type="CGD" id="CAL0000183091"/>
    </source>
</evidence>
<dbReference type="Proteomes" id="UP000000559">
    <property type="component" value="Chromosome 7"/>
</dbReference>
<reference evidence="9 10" key="1">
    <citation type="journal article" date="2004" name="Proc. Natl. Acad. Sci. U.S.A.">
        <title>The diploid genome sequence of Candida albicans.</title>
        <authorList>
            <person name="Jones T."/>
            <person name="Federspiel N.A."/>
            <person name="Chibana H."/>
            <person name="Dungan J."/>
            <person name="Kalman S."/>
            <person name="Magee B.B."/>
            <person name="Newport G."/>
            <person name="Thorstenson Y.R."/>
            <person name="Agabian N."/>
            <person name="Magee P.T."/>
            <person name="Davis R.W."/>
            <person name="Scherer S."/>
        </authorList>
    </citation>
    <scope>NUCLEOTIDE SEQUENCE [LARGE SCALE GENOMIC DNA]</scope>
    <source>
        <strain evidence="10">SC5314 / ATCC MYA-2876</strain>
    </source>
</reference>
<comment type="function">
    <text evidence="7">Component of the Mediator complex, a coactivator involved in the regulated transcription of nearly all RNA polymerase II-dependent genes. Mediator functions as a bridge to convey information from gene-specific regulatory proteins to the basal RNA polymerase II transcription machinery. Mediator is recruited to promoters by direct interactions with regulatory proteins and serves as a scaffold for the assembly of a functional preinitiation complex with RNA polymerase II and the general transcription factors.</text>
</comment>
<dbReference type="EMBL" id="CP017629">
    <property type="protein sequence ID" value="AOW30748.1"/>
    <property type="molecule type" value="Genomic_DNA"/>
</dbReference>
<dbReference type="InParanoid" id="A0A1D8PRH8"/>
<reference evidence="9 10" key="3">
    <citation type="journal article" date="2013" name="Genome Biol.">
        <title>Assembly of a phased diploid Candida albicans genome facilitates allele-specific measurements and provides a simple model for repeat and indel structure.</title>
        <authorList>
            <person name="Muzzey D."/>
            <person name="Schwartz K."/>
            <person name="Weissman J.S."/>
            <person name="Sherlock G."/>
        </authorList>
    </citation>
    <scope>NUCLEOTIDE SEQUENCE [LARGE SCALE GENOMIC DNA]</scope>
    <source>
        <strain evidence="10">SC5314 / ATCC MYA-2876</strain>
    </source>
</reference>
<sequence>MYSNRKISRPKFILIVQLIMSSPQPNDSNSKMPSPMLSNDTSMLGDINIGTPIDLTIDNSVIQQTQQENLSTNDNMEVDDVVTSEIAQNSNELEPAKIEVKSEPPEQFTQEQAQLETEPDVDPIEKMRSLEILPDLFNLLYDLNNEENSKVTPKDFDKYLGSLRLKLSNLKNLMSEVEGINETLSYTLDKIESLKQNNIKKEAFLSNFKNSVNMNEEI</sequence>
<dbReference type="SMR" id="A0A1D8PRH8"/>
<dbReference type="RefSeq" id="XP_715214.1">
    <property type="nucleotide sequence ID" value="XM_710121.1"/>
</dbReference>
<dbReference type="eggNOG" id="ENOG502SFWY">
    <property type="taxonomic scope" value="Eukaryota"/>
</dbReference>
<organism evidence="9 10">
    <name type="scientific">Candida albicans (strain SC5314 / ATCC MYA-2876)</name>
    <name type="common">Yeast</name>
    <dbReference type="NCBI Taxonomy" id="237561"/>
    <lineage>
        <taxon>Eukaryota</taxon>
        <taxon>Fungi</taxon>
        <taxon>Dikarya</taxon>
        <taxon>Ascomycota</taxon>
        <taxon>Saccharomycotina</taxon>
        <taxon>Pichiomycetes</taxon>
        <taxon>Debaryomycetaceae</taxon>
        <taxon>Candida/Lodderomyces clade</taxon>
        <taxon>Candida</taxon>
    </lineage>
</organism>
<reference evidence="9 10" key="2">
    <citation type="journal article" date="2007" name="Genome Biol.">
        <title>Assembly of the Candida albicans genome into sixteen supercontigs aligned on the eight chromosomes.</title>
        <authorList>
            <person name="van het Hoog M."/>
            <person name="Rast T.J."/>
            <person name="Martchenko M."/>
            <person name="Grindle S."/>
            <person name="Dignard D."/>
            <person name="Hogues H."/>
            <person name="Cuomo C."/>
            <person name="Berriman M."/>
            <person name="Scherer S."/>
            <person name="Magee B.B."/>
            <person name="Whiteway M."/>
            <person name="Chibana H."/>
            <person name="Nantel A."/>
            <person name="Magee P.T."/>
        </authorList>
    </citation>
    <scope>GENOME REANNOTATION</scope>
    <source>
        <strain evidence="10">SC5314 / ATCC MYA-2876</strain>
    </source>
</reference>
<dbReference type="VEuPathDB" id="FungiDB:C7_04100C_A"/>
<keyword evidence="6 7" id="KW-0539">Nucleus</keyword>
<proteinExistence type="inferred from homology"/>